<feature type="transmembrane region" description="Helical" evidence="6">
    <location>
        <begin position="198"/>
        <end position="217"/>
    </location>
</feature>
<dbReference type="EMBL" id="KN847531">
    <property type="protein sequence ID" value="KIW08080.1"/>
    <property type="molecule type" value="Genomic_DNA"/>
</dbReference>
<dbReference type="InParanoid" id="A0A0D2ANK1"/>
<name>A0A0D2ANK1_9PEZI</name>
<dbReference type="RefSeq" id="XP_016217949.1">
    <property type="nucleotide sequence ID" value="XM_016353854.1"/>
</dbReference>
<dbReference type="FunCoup" id="A0A0D2ANK1">
    <property type="interactions" value="23"/>
</dbReference>
<reference evidence="9 10" key="1">
    <citation type="submission" date="2015-01" db="EMBL/GenBank/DDBJ databases">
        <title>The Genome Sequence of Ochroconis gallopava CBS43764.</title>
        <authorList>
            <consortium name="The Broad Institute Genomics Platform"/>
            <person name="Cuomo C."/>
            <person name="de Hoog S."/>
            <person name="Gorbushina A."/>
            <person name="Stielow B."/>
            <person name="Teixiera M."/>
            <person name="Abouelleil A."/>
            <person name="Chapman S.B."/>
            <person name="Priest M."/>
            <person name="Young S.K."/>
            <person name="Wortman J."/>
            <person name="Nusbaum C."/>
            <person name="Birren B."/>
        </authorList>
    </citation>
    <scope>NUCLEOTIDE SEQUENCE [LARGE SCALE GENOMIC DNA]</scope>
    <source>
        <strain evidence="9 10">CBS 43764</strain>
    </source>
</reference>
<feature type="transmembrane region" description="Helical" evidence="6">
    <location>
        <begin position="169"/>
        <end position="186"/>
    </location>
</feature>
<feature type="transmembrane region" description="Helical" evidence="6">
    <location>
        <begin position="289"/>
        <end position="306"/>
    </location>
</feature>
<keyword evidence="5 6" id="KW-0472">Membrane</keyword>
<dbReference type="GO" id="GO:0005794">
    <property type="term" value="C:Golgi apparatus"/>
    <property type="evidence" value="ECO:0007669"/>
    <property type="project" value="TreeGrafter"/>
</dbReference>
<protein>
    <recommendedName>
        <fullName evidence="6">Zinc transporter</fullName>
    </recommendedName>
</protein>
<proteinExistence type="inferred from homology"/>
<feature type="transmembrane region" description="Helical" evidence="6">
    <location>
        <begin position="360"/>
        <end position="378"/>
    </location>
</feature>
<keyword evidence="10" id="KW-1185">Reference proteome</keyword>
<feature type="domain" description="Cation efflux protein transmembrane" evidence="8">
    <location>
        <begin position="172"/>
        <end position="385"/>
    </location>
</feature>
<dbReference type="HOGENOM" id="CLU_024994_1_1_1"/>
<feature type="compositionally biased region" description="Polar residues" evidence="7">
    <location>
        <begin position="53"/>
        <end position="72"/>
    </location>
</feature>
<dbReference type="PANTHER" id="PTHR45755:SF5">
    <property type="entry name" value="ZINC TRANSPORTER"/>
    <property type="match status" value="1"/>
</dbReference>
<dbReference type="InterPro" id="IPR027469">
    <property type="entry name" value="Cation_efflux_TMD_sf"/>
</dbReference>
<dbReference type="GO" id="GO:1904257">
    <property type="term" value="P:zinc ion import into Golgi lumen"/>
    <property type="evidence" value="ECO:0007669"/>
    <property type="project" value="TreeGrafter"/>
</dbReference>
<evidence type="ECO:0000256" key="7">
    <source>
        <dbReference type="SAM" id="MobiDB-lite"/>
    </source>
</evidence>
<evidence type="ECO:0000256" key="1">
    <source>
        <dbReference type="ARBA" id="ARBA00004141"/>
    </source>
</evidence>
<evidence type="ECO:0000259" key="8">
    <source>
        <dbReference type="Pfam" id="PF01545"/>
    </source>
</evidence>
<evidence type="ECO:0000256" key="5">
    <source>
        <dbReference type="ARBA" id="ARBA00023136"/>
    </source>
</evidence>
<comment type="function">
    <text evidence="6">Functions as a zinc transporter.</text>
</comment>
<keyword evidence="6" id="KW-0406">Ion transport</keyword>
<dbReference type="OrthoDB" id="5382797at2759"/>
<keyword evidence="2 6" id="KW-0813">Transport</keyword>
<evidence type="ECO:0000313" key="9">
    <source>
        <dbReference type="EMBL" id="KIW08080.1"/>
    </source>
</evidence>
<dbReference type="InterPro" id="IPR058533">
    <property type="entry name" value="Cation_efflux_TM"/>
</dbReference>
<dbReference type="AlphaFoldDB" id="A0A0D2ANK1"/>
<comment type="similarity">
    <text evidence="6">Belongs to the cation diffusion facilitator (CDF) transporter (TC 2.A.4) family. SLC30A subfamily.</text>
</comment>
<dbReference type="PANTHER" id="PTHR45755">
    <property type="match status" value="1"/>
</dbReference>
<feature type="transmembrane region" description="Helical" evidence="6">
    <location>
        <begin position="238"/>
        <end position="257"/>
    </location>
</feature>
<organism evidence="9 10">
    <name type="scientific">Verruconis gallopava</name>
    <dbReference type="NCBI Taxonomy" id="253628"/>
    <lineage>
        <taxon>Eukaryota</taxon>
        <taxon>Fungi</taxon>
        <taxon>Dikarya</taxon>
        <taxon>Ascomycota</taxon>
        <taxon>Pezizomycotina</taxon>
        <taxon>Dothideomycetes</taxon>
        <taxon>Pleosporomycetidae</taxon>
        <taxon>Venturiales</taxon>
        <taxon>Sympoventuriaceae</taxon>
        <taxon>Verruconis</taxon>
    </lineage>
</organism>
<dbReference type="STRING" id="253628.A0A0D2ANK1"/>
<evidence type="ECO:0000256" key="4">
    <source>
        <dbReference type="ARBA" id="ARBA00022989"/>
    </source>
</evidence>
<dbReference type="GO" id="GO:0005789">
    <property type="term" value="C:endoplasmic reticulum membrane"/>
    <property type="evidence" value="ECO:0007669"/>
    <property type="project" value="UniProtKB-SubCell"/>
</dbReference>
<dbReference type="GO" id="GO:0006882">
    <property type="term" value="P:intracellular zinc ion homeostasis"/>
    <property type="evidence" value="ECO:0007669"/>
    <property type="project" value="InterPro"/>
</dbReference>
<keyword evidence="3 6" id="KW-0812">Transmembrane</keyword>
<evidence type="ECO:0000256" key="3">
    <source>
        <dbReference type="ARBA" id="ARBA00022692"/>
    </source>
</evidence>
<accession>A0A0D2ANK1</accession>
<dbReference type="GO" id="GO:0005385">
    <property type="term" value="F:zinc ion transmembrane transporter activity"/>
    <property type="evidence" value="ECO:0007669"/>
    <property type="project" value="UniProtKB-UniRule"/>
</dbReference>
<keyword evidence="4 6" id="KW-1133">Transmembrane helix</keyword>
<gene>
    <name evidence="9" type="ORF">PV09_01020</name>
</gene>
<feature type="region of interest" description="Disordered" evidence="7">
    <location>
        <begin position="1"/>
        <end position="23"/>
    </location>
</feature>
<dbReference type="VEuPathDB" id="FungiDB:PV09_01020"/>
<evidence type="ECO:0000313" key="10">
    <source>
        <dbReference type="Proteomes" id="UP000053259"/>
    </source>
</evidence>
<dbReference type="Pfam" id="PF01545">
    <property type="entry name" value="Cation_efflux"/>
    <property type="match status" value="1"/>
</dbReference>
<dbReference type="Proteomes" id="UP000053259">
    <property type="component" value="Unassembled WGS sequence"/>
</dbReference>
<keyword evidence="6" id="KW-0256">Endoplasmic reticulum</keyword>
<evidence type="ECO:0000256" key="2">
    <source>
        <dbReference type="ARBA" id="ARBA00022448"/>
    </source>
</evidence>
<dbReference type="GeneID" id="27308993"/>
<feature type="region of interest" description="Disordered" evidence="7">
    <location>
        <begin position="45"/>
        <end position="93"/>
    </location>
</feature>
<dbReference type="GO" id="GO:0031410">
    <property type="term" value="C:cytoplasmic vesicle"/>
    <property type="evidence" value="ECO:0007669"/>
    <property type="project" value="TreeGrafter"/>
</dbReference>
<dbReference type="SUPFAM" id="SSF161111">
    <property type="entry name" value="Cation efflux protein transmembrane domain-like"/>
    <property type="match status" value="1"/>
</dbReference>
<sequence length="474" mass="52722">MASSNLPTFEFAEDDATTTSPMVNKALELDETTYSRDTLSPMSAHFPPFLPTKNANPGSPHHSSYLSPNNPSFGMRDNDQAASTNSEADRQPFNFTPQQYTVGRSPAASLAATKSAELGRRRGHKYARSSISHQIILSPTPRLPLQLPTNLPIPTFKEFRTSMTSQQRGRWVFCILQFLIAGYVQWKAHDSMSMTALSHLLFFDAFSAILCNAMDVGRNFEVWTRSSLRNPFGLERSELVAGLAMSIVLLFMGLDLVSHGLTHSLENTGGHVAHHAHIDTLIHPYNIDVAALSAILSTLISAATLGNHSRIGRFIRPSTQPSWLPYALQNPSHLLTLSCASLLLLLPMFTNKTSSLFDTILSLTIALSMILIGSRLAYNIGRVLLMSFPARDDNEIKDLVAELGEDSDIVAVDEARVWQVHYSLCMANFRVRVRGREQVRTVRDKIERLVKKRLAGESDKVRWEISSMVTVDRD</sequence>
<evidence type="ECO:0000256" key="6">
    <source>
        <dbReference type="RuleBase" id="RU369017"/>
    </source>
</evidence>
<dbReference type="InterPro" id="IPR045316">
    <property type="entry name" value="Msc2-like"/>
</dbReference>
<comment type="subcellular location">
    <subcellularLocation>
        <location evidence="6">Endoplasmic reticulum membrane</location>
        <topology evidence="6">Multi-pass membrane protein</topology>
    </subcellularLocation>
    <subcellularLocation>
        <location evidence="1">Membrane</location>
        <topology evidence="1">Multi-pass membrane protein</topology>
    </subcellularLocation>
</comment>
<feature type="transmembrane region" description="Helical" evidence="6">
    <location>
        <begin position="327"/>
        <end position="348"/>
    </location>
</feature>
<dbReference type="Gene3D" id="1.20.1510.10">
    <property type="entry name" value="Cation efflux protein transmembrane domain"/>
    <property type="match status" value="1"/>
</dbReference>